<organism evidence="4">
    <name type="scientific">Aphanomyces invadans</name>
    <dbReference type="NCBI Taxonomy" id="157072"/>
    <lineage>
        <taxon>Eukaryota</taxon>
        <taxon>Sar</taxon>
        <taxon>Stramenopiles</taxon>
        <taxon>Oomycota</taxon>
        <taxon>Saprolegniomycetes</taxon>
        <taxon>Saprolegniales</taxon>
        <taxon>Verrucalvaceae</taxon>
        <taxon>Aphanomyces</taxon>
    </lineage>
</organism>
<keyword evidence="1" id="KW-0106">Calcium</keyword>
<sequence>MAARRGSAANPYVHLVKQLDALRVSKQKEAEVMHDHRTIHALGEDMSWLKKRKLKPYLKVKHKATHLKHLRMWFDSYDQDKSGSISVSELAWPMLVLGYANTIKEVHQLLHEVDKNNDGTLNFDEFVDLLSQNDAKHGIHPLEKLVQMAQQGVLGDAALSLQTLIPSYQRKLMLESLMAYGCTTYSPRNRHELEMRQANEAMLQRADIALHVLDNGGATIAVAKPTRLPPMKKTAQDSPQPTARILQAGSTLRRRLAAKESSPALFNESIEKAKDESSRVDIGLQRDDDVGGNT</sequence>
<dbReference type="InterPro" id="IPR018247">
    <property type="entry name" value="EF_Hand_1_Ca_BS"/>
</dbReference>
<dbReference type="SUPFAM" id="SSF47473">
    <property type="entry name" value="EF-hand"/>
    <property type="match status" value="1"/>
</dbReference>
<proteinExistence type="predicted"/>
<protein>
    <recommendedName>
        <fullName evidence="3">EF-hand domain-containing protein</fullName>
    </recommendedName>
</protein>
<feature type="domain" description="EF-hand" evidence="3">
    <location>
        <begin position="101"/>
        <end position="136"/>
    </location>
</feature>
<dbReference type="VEuPathDB" id="FungiDB:H310_07864"/>
<dbReference type="STRING" id="157072.A0A024U0T3"/>
<name>A0A024U0T3_9STRA</name>
<feature type="region of interest" description="Disordered" evidence="2">
    <location>
        <begin position="257"/>
        <end position="294"/>
    </location>
</feature>
<reference evidence="4" key="1">
    <citation type="submission" date="2013-12" db="EMBL/GenBank/DDBJ databases">
        <title>The Genome Sequence of Aphanomyces invadans NJM9701.</title>
        <authorList>
            <consortium name="The Broad Institute Genomics Platform"/>
            <person name="Russ C."/>
            <person name="Tyler B."/>
            <person name="van West P."/>
            <person name="Dieguez-Uribeondo J."/>
            <person name="Young S.K."/>
            <person name="Zeng Q."/>
            <person name="Gargeya S."/>
            <person name="Fitzgerald M."/>
            <person name="Abouelleil A."/>
            <person name="Alvarado L."/>
            <person name="Chapman S.B."/>
            <person name="Gainer-Dewar J."/>
            <person name="Goldberg J."/>
            <person name="Griggs A."/>
            <person name="Gujja S."/>
            <person name="Hansen M."/>
            <person name="Howarth C."/>
            <person name="Imamovic A."/>
            <person name="Ireland A."/>
            <person name="Larimer J."/>
            <person name="McCowan C."/>
            <person name="Murphy C."/>
            <person name="Pearson M."/>
            <person name="Poon T.W."/>
            <person name="Priest M."/>
            <person name="Roberts A."/>
            <person name="Saif S."/>
            <person name="Shea T."/>
            <person name="Sykes S."/>
            <person name="Wortman J."/>
            <person name="Nusbaum C."/>
            <person name="Birren B."/>
        </authorList>
    </citation>
    <scope>NUCLEOTIDE SEQUENCE [LARGE SCALE GENOMIC DNA]</scope>
    <source>
        <strain evidence="4">NJM9701</strain>
    </source>
</reference>
<gene>
    <name evidence="4" type="ORF">H310_07864</name>
</gene>
<evidence type="ECO:0000259" key="3">
    <source>
        <dbReference type="PROSITE" id="PS50222"/>
    </source>
</evidence>
<evidence type="ECO:0000256" key="1">
    <source>
        <dbReference type="ARBA" id="ARBA00022837"/>
    </source>
</evidence>
<evidence type="ECO:0000313" key="4">
    <source>
        <dbReference type="EMBL" id="ETV99824.1"/>
    </source>
</evidence>
<dbReference type="Pfam" id="PF13499">
    <property type="entry name" value="EF-hand_7"/>
    <property type="match status" value="1"/>
</dbReference>
<dbReference type="RefSeq" id="XP_008871600.1">
    <property type="nucleotide sequence ID" value="XM_008873378.1"/>
</dbReference>
<dbReference type="SMART" id="SM00054">
    <property type="entry name" value="EFh"/>
    <property type="match status" value="2"/>
</dbReference>
<dbReference type="GO" id="GO:0005509">
    <property type="term" value="F:calcium ion binding"/>
    <property type="evidence" value="ECO:0007669"/>
    <property type="project" value="InterPro"/>
</dbReference>
<dbReference type="AlphaFoldDB" id="A0A024U0T3"/>
<dbReference type="GeneID" id="20084914"/>
<dbReference type="OrthoDB" id="26525at2759"/>
<feature type="domain" description="EF-hand" evidence="3">
    <location>
        <begin position="65"/>
        <end position="100"/>
    </location>
</feature>
<dbReference type="EMBL" id="KI913966">
    <property type="protein sequence ID" value="ETV99824.1"/>
    <property type="molecule type" value="Genomic_DNA"/>
</dbReference>
<evidence type="ECO:0000256" key="2">
    <source>
        <dbReference type="SAM" id="MobiDB-lite"/>
    </source>
</evidence>
<dbReference type="eggNOG" id="KOG0028">
    <property type="taxonomic scope" value="Eukaryota"/>
</dbReference>
<accession>A0A024U0T3</accession>
<dbReference type="Gene3D" id="1.10.238.10">
    <property type="entry name" value="EF-hand"/>
    <property type="match status" value="1"/>
</dbReference>
<feature type="compositionally biased region" description="Basic and acidic residues" evidence="2">
    <location>
        <begin position="269"/>
        <end position="294"/>
    </location>
</feature>
<dbReference type="InterPro" id="IPR002048">
    <property type="entry name" value="EF_hand_dom"/>
</dbReference>
<dbReference type="CDD" id="cd00051">
    <property type="entry name" value="EFh"/>
    <property type="match status" value="1"/>
</dbReference>
<dbReference type="InterPro" id="IPR011992">
    <property type="entry name" value="EF-hand-dom_pair"/>
</dbReference>
<dbReference type="PROSITE" id="PS00018">
    <property type="entry name" value="EF_HAND_1"/>
    <property type="match status" value="2"/>
</dbReference>
<dbReference type="PROSITE" id="PS50222">
    <property type="entry name" value="EF_HAND_2"/>
    <property type="match status" value="2"/>
</dbReference>